<gene>
    <name evidence="1" type="ORF">GOBAR_AA39792</name>
</gene>
<dbReference type="AlphaFoldDB" id="A0A2P5VQ07"/>
<sequence length="68" mass="7534">MQLEAVYGRGGRAYGLAAAKTGVVYLKSTEFGMAYHDCTERENAKYRKSDFFIRCGSDNPIINATFAT</sequence>
<protein>
    <submittedName>
        <fullName evidence="1">Uncharacterized protein</fullName>
    </submittedName>
</protein>
<dbReference type="Proteomes" id="UP000239757">
    <property type="component" value="Unassembled WGS sequence"/>
</dbReference>
<evidence type="ECO:0000313" key="2">
    <source>
        <dbReference type="Proteomes" id="UP000239757"/>
    </source>
</evidence>
<evidence type="ECO:0000313" key="1">
    <source>
        <dbReference type="EMBL" id="PPR80922.1"/>
    </source>
</evidence>
<proteinExistence type="predicted"/>
<organism evidence="1 2">
    <name type="scientific">Gossypium barbadense</name>
    <name type="common">Sea Island cotton</name>
    <name type="synonym">Hibiscus barbadensis</name>
    <dbReference type="NCBI Taxonomy" id="3634"/>
    <lineage>
        <taxon>Eukaryota</taxon>
        <taxon>Viridiplantae</taxon>
        <taxon>Streptophyta</taxon>
        <taxon>Embryophyta</taxon>
        <taxon>Tracheophyta</taxon>
        <taxon>Spermatophyta</taxon>
        <taxon>Magnoliopsida</taxon>
        <taxon>eudicotyledons</taxon>
        <taxon>Gunneridae</taxon>
        <taxon>Pentapetalae</taxon>
        <taxon>rosids</taxon>
        <taxon>malvids</taxon>
        <taxon>Malvales</taxon>
        <taxon>Malvaceae</taxon>
        <taxon>Malvoideae</taxon>
        <taxon>Gossypium</taxon>
    </lineage>
</organism>
<dbReference type="EMBL" id="KZ671595">
    <property type="protein sequence ID" value="PPR80922.1"/>
    <property type="molecule type" value="Genomic_DNA"/>
</dbReference>
<reference evidence="1 2" key="1">
    <citation type="submission" date="2015-01" db="EMBL/GenBank/DDBJ databases">
        <title>Genome of allotetraploid Gossypium barbadense reveals genomic plasticity and fiber elongation in cotton evolution.</title>
        <authorList>
            <person name="Chen X."/>
            <person name="Liu X."/>
            <person name="Zhao B."/>
            <person name="Zheng H."/>
            <person name="Hu Y."/>
            <person name="Lu G."/>
            <person name="Yang C."/>
            <person name="Chen J."/>
            <person name="Shan C."/>
            <person name="Zhang L."/>
            <person name="Zhou Y."/>
            <person name="Wang L."/>
            <person name="Guo W."/>
            <person name="Bai Y."/>
            <person name="Ruan J."/>
            <person name="Shangguan X."/>
            <person name="Mao Y."/>
            <person name="Jiang J."/>
            <person name="Zhu Y."/>
            <person name="Lei J."/>
            <person name="Kang H."/>
            <person name="Chen S."/>
            <person name="He X."/>
            <person name="Wang R."/>
            <person name="Wang Y."/>
            <person name="Chen J."/>
            <person name="Wang L."/>
            <person name="Yu S."/>
            <person name="Wang B."/>
            <person name="Wei J."/>
            <person name="Song S."/>
            <person name="Lu X."/>
            <person name="Gao Z."/>
            <person name="Gu W."/>
            <person name="Deng X."/>
            <person name="Ma D."/>
            <person name="Wang S."/>
            <person name="Liang W."/>
            <person name="Fang L."/>
            <person name="Cai C."/>
            <person name="Zhu X."/>
            <person name="Zhou B."/>
            <person name="Zhang Y."/>
            <person name="Chen Z."/>
            <person name="Xu S."/>
            <person name="Zhu R."/>
            <person name="Wang S."/>
            <person name="Zhang T."/>
            <person name="Zhao G."/>
        </authorList>
    </citation>
    <scope>NUCLEOTIDE SEQUENCE [LARGE SCALE GENOMIC DNA]</scope>
    <source>
        <strain evidence="2">cv. Xinhai21</strain>
        <tissue evidence="1">Leaf</tissue>
    </source>
</reference>
<name>A0A2P5VQ07_GOSBA</name>
<accession>A0A2P5VQ07</accession>